<name>W6UQ52_ECHGR</name>
<proteinExistence type="predicted"/>
<evidence type="ECO:0000313" key="2">
    <source>
        <dbReference type="EMBL" id="EUB63368.1"/>
    </source>
</evidence>
<dbReference type="CTD" id="36337574"/>
<feature type="region of interest" description="Disordered" evidence="1">
    <location>
        <begin position="66"/>
        <end position="86"/>
    </location>
</feature>
<keyword evidence="3" id="KW-1185">Reference proteome</keyword>
<protein>
    <submittedName>
        <fullName evidence="2">Uncharacterized protein</fullName>
    </submittedName>
</protein>
<dbReference type="Proteomes" id="UP000019149">
    <property type="component" value="Unassembled WGS sequence"/>
</dbReference>
<dbReference type="KEGG" id="egl:EGR_01859"/>
<evidence type="ECO:0000313" key="3">
    <source>
        <dbReference type="Proteomes" id="UP000019149"/>
    </source>
</evidence>
<sequence>MLVVIRANWSWIEASSKLPPSLLSLYMCVVARASSVGPDEFIWDLPQKSKVFPDYYKCWQENKLTPSDNSAIIPRSSDGKEHSKLT</sequence>
<organism evidence="2 3">
    <name type="scientific">Echinococcus granulosus</name>
    <name type="common">Hydatid tapeworm</name>
    <dbReference type="NCBI Taxonomy" id="6210"/>
    <lineage>
        <taxon>Eukaryota</taxon>
        <taxon>Metazoa</taxon>
        <taxon>Spiralia</taxon>
        <taxon>Lophotrochozoa</taxon>
        <taxon>Platyhelminthes</taxon>
        <taxon>Cestoda</taxon>
        <taxon>Eucestoda</taxon>
        <taxon>Cyclophyllidea</taxon>
        <taxon>Taeniidae</taxon>
        <taxon>Echinococcus</taxon>
        <taxon>Echinococcus granulosus group</taxon>
    </lineage>
</organism>
<comment type="caution">
    <text evidence="2">The sequence shown here is derived from an EMBL/GenBank/DDBJ whole genome shotgun (WGS) entry which is preliminary data.</text>
</comment>
<feature type="compositionally biased region" description="Basic and acidic residues" evidence="1">
    <location>
        <begin position="77"/>
        <end position="86"/>
    </location>
</feature>
<accession>W6UQ52</accession>
<dbReference type="RefSeq" id="XP_024354564.1">
    <property type="nucleotide sequence ID" value="XM_024491108.1"/>
</dbReference>
<dbReference type="EMBL" id="APAU02000007">
    <property type="protein sequence ID" value="EUB63368.1"/>
    <property type="molecule type" value="Genomic_DNA"/>
</dbReference>
<dbReference type="AlphaFoldDB" id="W6UQ52"/>
<dbReference type="GeneID" id="36337574"/>
<evidence type="ECO:0000256" key="1">
    <source>
        <dbReference type="SAM" id="MobiDB-lite"/>
    </source>
</evidence>
<gene>
    <name evidence="2" type="ORF">EGR_01859</name>
</gene>
<reference evidence="2 3" key="1">
    <citation type="journal article" date="2013" name="Nat. Genet.">
        <title>The genome of the hydatid tapeworm Echinococcus granulosus.</title>
        <authorList>
            <person name="Zheng H."/>
            <person name="Zhang W."/>
            <person name="Zhang L."/>
            <person name="Zhang Z."/>
            <person name="Li J."/>
            <person name="Lu G."/>
            <person name="Zhu Y."/>
            <person name="Wang Y."/>
            <person name="Huang Y."/>
            <person name="Liu J."/>
            <person name="Kang H."/>
            <person name="Chen J."/>
            <person name="Wang L."/>
            <person name="Chen A."/>
            <person name="Yu S."/>
            <person name="Gao Z."/>
            <person name="Jin L."/>
            <person name="Gu W."/>
            <person name="Wang Z."/>
            <person name="Zhao L."/>
            <person name="Shi B."/>
            <person name="Wen H."/>
            <person name="Lin R."/>
            <person name="Jones M.K."/>
            <person name="Brejova B."/>
            <person name="Vinar T."/>
            <person name="Zhao G."/>
            <person name="McManus D.P."/>
            <person name="Chen Z."/>
            <person name="Zhou Y."/>
            <person name="Wang S."/>
        </authorList>
    </citation>
    <scope>NUCLEOTIDE SEQUENCE [LARGE SCALE GENOMIC DNA]</scope>
</reference>